<dbReference type="Proteomes" id="UP000245946">
    <property type="component" value="Unassembled WGS sequence"/>
</dbReference>
<organism evidence="2 3">
    <name type="scientific">Tilletiopsis washingtonensis</name>
    <dbReference type="NCBI Taxonomy" id="58919"/>
    <lineage>
        <taxon>Eukaryota</taxon>
        <taxon>Fungi</taxon>
        <taxon>Dikarya</taxon>
        <taxon>Basidiomycota</taxon>
        <taxon>Ustilaginomycotina</taxon>
        <taxon>Exobasidiomycetes</taxon>
        <taxon>Entylomatales</taxon>
        <taxon>Entylomatales incertae sedis</taxon>
        <taxon>Tilletiopsis</taxon>
    </lineage>
</organism>
<dbReference type="GeneID" id="37270526"/>
<keyword evidence="3" id="KW-1185">Reference proteome</keyword>
<sequence length="104" mass="12003">MPFIHIVLVKVKPAIADDSARMAELEAKFRTLATYEGPKQLLVEHAWGPPVYADRARGYNYALYSKFESEQTFIEYRDCPGHKEFVKEHMAPNVDEVLAYDVHM</sequence>
<name>A0A316Z3V0_9BASI</name>
<reference evidence="2 3" key="1">
    <citation type="journal article" date="2018" name="Mol. Biol. Evol.">
        <title>Broad Genomic Sampling Reveals a Smut Pathogenic Ancestry of the Fungal Clade Ustilaginomycotina.</title>
        <authorList>
            <person name="Kijpornyongpan T."/>
            <person name="Mondo S.J."/>
            <person name="Barry K."/>
            <person name="Sandor L."/>
            <person name="Lee J."/>
            <person name="Lipzen A."/>
            <person name="Pangilinan J."/>
            <person name="LaButti K."/>
            <person name="Hainaut M."/>
            <person name="Henrissat B."/>
            <person name="Grigoriev I.V."/>
            <person name="Spatafora J.W."/>
            <person name="Aime M.C."/>
        </authorList>
    </citation>
    <scope>NUCLEOTIDE SEQUENCE [LARGE SCALE GENOMIC DNA]</scope>
    <source>
        <strain evidence="2 3">MCA 4186</strain>
    </source>
</reference>
<dbReference type="Pfam" id="PF07876">
    <property type="entry name" value="Dabb"/>
    <property type="match status" value="1"/>
</dbReference>
<evidence type="ECO:0000313" key="2">
    <source>
        <dbReference type="EMBL" id="PWN96467.1"/>
    </source>
</evidence>
<evidence type="ECO:0000259" key="1">
    <source>
        <dbReference type="PROSITE" id="PS51502"/>
    </source>
</evidence>
<evidence type="ECO:0000313" key="3">
    <source>
        <dbReference type="Proteomes" id="UP000245946"/>
    </source>
</evidence>
<dbReference type="EMBL" id="KZ819299">
    <property type="protein sequence ID" value="PWN96467.1"/>
    <property type="molecule type" value="Genomic_DNA"/>
</dbReference>
<accession>A0A316Z3V0</accession>
<dbReference type="PROSITE" id="PS51502">
    <property type="entry name" value="S_R_A_B_BARREL"/>
    <property type="match status" value="1"/>
</dbReference>
<dbReference type="AlphaFoldDB" id="A0A316Z3V0"/>
<proteinExistence type="predicted"/>
<feature type="domain" description="Stress-response A/B barrel" evidence="1">
    <location>
        <begin position="3"/>
        <end position="102"/>
    </location>
</feature>
<dbReference type="STRING" id="58919.A0A316Z3V0"/>
<dbReference type="RefSeq" id="XP_025596746.1">
    <property type="nucleotide sequence ID" value="XM_025742982.1"/>
</dbReference>
<dbReference type="SUPFAM" id="SSF54909">
    <property type="entry name" value="Dimeric alpha+beta barrel"/>
    <property type="match status" value="1"/>
</dbReference>
<dbReference type="Gene3D" id="3.30.70.100">
    <property type="match status" value="1"/>
</dbReference>
<dbReference type="OrthoDB" id="42919at2759"/>
<gene>
    <name evidence="2" type="ORF">FA09DRAFT_331337</name>
</gene>
<dbReference type="SMART" id="SM00886">
    <property type="entry name" value="Dabb"/>
    <property type="match status" value="1"/>
</dbReference>
<dbReference type="InterPro" id="IPR011008">
    <property type="entry name" value="Dimeric_a/b-barrel"/>
</dbReference>
<protein>
    <recommendedName>
        <fullName evidence="1">Stress-response A/B barrel domain-containing protein</fullName>
    </recommendedName>
</protein>
<dbReference type="InterPro" id="IPR013097">
    <property type="entry name" value="Dabb"/>
</dbReference>